<reference evidence="3 4" key="1">
    <citation type="submission" date="2023-08" db="EMBL/GenBank/DDBJ databases">
        <title>A Necator americanus chromosomal reference genome.</title>
        <authorList>
            <person name="Ilik V."/>
            <person name="Petrzelkova K.J."/>
            <person name="Pardy F."/>
            <person name="Fuh T."/>
            <person name="Niatou-Singa F.S."/>
            <person name="Gouil Q."/>
            <person name="Baker L."/>
            <person name="Ritchie M.E."/>
            <person name="Jex A.R."/>
            <person name="Gazzola D."/>
            <person name="Li H."/>
            <person name="Toshio Fujiwara R."/>
            <person name="Zhan B."/>
            <person name="Aroian R.V."/>
            <person name="Pafco B."/>
            <person name="Schwarz E.M."/>
        </authorList>
    </citation>
    <scope>NUCLEOTIDE SEQUENCE [LARGE SCALE GENOMIC DNA]</scope>
    <source>
        <strain evidence="3 4">Aroian</strain>
        <tissue evidence="3">Whole animal</tissue>
    </source>
</reference>
<keyword evidence="4" id="KW-1185">Reference proteome</keyword>
<comment type="caution">
    <text evidence="3">The sequence shown here is derived from an EMBL/GenBank/DDBJ whole genome shotgun (WGS) entry which is preliminary data.</text>
</comment>
<evidence type="ECO:0000259" key="2">
    <source>
        <dbReference type="PROSITE" id="PS50013"/>
    </source>
</evidence>
<feature type="region of interest" description="Disordered" evidence="1">
    <location>
        <begin position="114"/>
        <end position="146"/>
    </location>
</feature>
<dbReference type="InterPro" id="IPR023780">
    <property type="entry name" value="Chromo_domain"/>
</dbReference>
<feature type="region of interest" description="Disordered" evidence="1">
    <location>
        <begin position="176"/>
        <end position="216"/>
    </location>
</feature>
<dbReference type="Proteomes" id="UP001303046">
    <property type="component" value="Unassembled WGS sequence"/>
</dbReference>
<evidence type="ECO:0000256" key="1">
    <source>
        <dbReference type="SAM" id="MobiDB-lite"/>
    </source>
</evidence>
<name>A0ABR1D9P2_NECAM</name>
<feature type="region of interest" description="Disordered" evidence="1">
    <location>
        <begin position="29"/>
        <end position="54"/>
    </location>
</feature>
<proteinExistence type="predicted"/>
<accession>A0ABR1D9P2</accession>
<protein>
    <recommendedName>
        <fullName evidence="2">Chromo domain-containing protein</fullName>
    </recommendedName>
</protein>
<dbReference type="Gene3D" id="2.40.50.40">
    <property type="match status" value="1"/>
</dbReference>
<evidence type="ECO:0000313" key="4">
    <source>
        <dbReference type="Proteomes" id="UP001303046"/>
    </source>
</evidence>
<feature type="compositionally biased region" description="Polar residues" evidence="1">
    <location>
        <begin position="186"/>
        <end position="195"/>
    </location>
</feature>
<dbReference type="InterPro" id="IPR016197">
    <property type="entry name" value="Chromo-like_dom_sf"/>
</dbReference>
<dbReference type="PROSITE" id="PS50013">
    <property type="entry name" value="CHROMO_2"/>
    <property type="match status" value="1"/>
</dbReference>
<dbReference type="Pfam" id="PF00385">
    <property type="entry name" value="Chromo"/>
    <property type="match status" value="1"/>
</dbReference>
<evidence type="ECO:0000313" key="3">
    <source>
        <dbReference type="EMBL" id="KAK6747197.1"/>
    </source>
</evidence>
<sequence length="292" mass="33264">MKSVKREDSKDFSRTRTYEVEMEFKKTAPKRKSKRASLVKATENMKSACPKRKNREQEYEVEDILSHEFVDGETVYTVTWVGYPGEVTELTDADLKNCGELVQKYWERVNKDDHSLPEKSIEPHHLSETINASERKHPPSTTETSVQEDVRVKISNNLGRNLNTVENGSTLAISSIGNTTKKKSSRNSTEQTTEKGSLVFPTKRPRKPKLRPIPPDSELGYNNGCIVDEYKGFSTKYTEPVVLVTYKEPLPKGFEDRQDEIVPVRIIAEKDPQKLIVHLVDLLSNNRGTTSH</sequence>
<gene>
    <name evidence="3" type="primary">Necator_chrIV.g13715</name>
    <name evidence="3" type="ORF">RB195_000423</name>
</gene>
<dbReference type="InterPro" id="IPR000953">
    <property type="entry name" value="Chromo/chromo_shadow_dom"/>
</dbReference>
<dbReference type="SUPFAM" id="SSF54160">
    <property type="entry name" value="Chromo domain-like"/>
    <property type="match status" value="1"/>
</dbReference>
<dbReference type="EMBL" id="JAVFWL010000004">
    <property type="protein sequence ID" value="KAK6747197.1"/>
    <property type="molecule type" value="Genomic_DNA"/>
</dbReference>
<feature type="domain" description="Chromo" evidence="2">
    <location>
        <begin position="59"/>
        <end position="108"/>
    </location>
</feature>
<feature type="compositionally biased region" description="Basic and acidic residues" evidence="1">
    <location>
        <begin position="114"/>
        <end position="137"/>
    </location>
</feature>
<organism evidence="3 4">
    <name type="scientific">Necator americanus</name>
    <name type="common">Human hookworm</name>
    <dbReference type="NCBI Taxonomy" id="51031"/>
    <lineage>
        <taxon>Eukaryota</taxon>
        <taxon>Metazoa</taxon>
        <taxon>Ecdysozoa</taxon>
        <taxon>Nematoda</taxon>
        <taxon>Chromadorea</taxon>
        <taxon>Rhabditida</taxon>
        <taxon>Rhabditina</taxon>
        <taxon>Rhabditomorpha</taxon>
        <taxon>Strongyloidea</taxon>
        <taxon>Ancylostomatidae</taxon>
        <taxon>Bunostominae</taxon>
        <taxon>Necator</taxon>
    </lineage>
</organism>